<evidence type="ECO:0000313" key="2">
    <source>
        <dbReference type="Proteomes" id="UP001345963"/>
    </source>
</evidence>
<organism evidence="1 2">
    <name type="scientific">Ataeniobius toweri</name>
    <dbReference type="NCBI Taxonomy" id="208326"/>
    <lineage>
        <taxon>Eukaryota</taxon>
        <taxon>Metazoa</taxon>
        <taxon>Chordata</taxon>
        <taxon>Craniata</taxon>
        <taxon>Vertebrata</taxon>
        <taxon>Euteleostomi</taxon>
        <taxon>Actinopterygii</taxon>
        <taxon>Neopterygii</taxon>
        <taxon>Teleostei</taxon>
        <taxon>Neoteleostei</taxon>
        <taxon>Acanthomorphata</taxon>
        <taxon>Ovalentaria</taxon>
        <taxon>Atherinomorphae</taxon>
        <taxon>Cyprinodontiformes</taxon>
        <taxon>Goodeidae</taxon>
        <taxon>Ataeniobius</taxon>
    </lineage>
</organism>
<accession>A0ABU7ASI0</accession>
<reference evidence="1 2" key="1">
    <citation type="submission" date="2021-07" db="EMBL/GenBank/DDBJ databases">
        <authorList>
            <person name="Palmer J.M."/>
        </authorList>
    </citation>
    <scope>NUCLEOTIDE SEQUENCE [LARGE SCALE GENOMIC DNA]</scope>
    <source>
        <strain evidence="1 2">AT_MEX2019</strain>
        <tissue evidence="1">Muscle</tissue>
    </source>
</reference>
<keyword evidence="2" id="KW-1185">Reference proteome</keyword>
<evidence type="ECO:0008006" key="3">
    <source>
        <dbReference type="Google" id="ProtNLM"/>
    </source>
</evidence>
<dbReference type="Proteomes" id="UP001345963">
    <property type="component" value="Unassembled WGS sequence"/>
</dbReference>
<comment type="caution">
    <text evidence="1">The sequence shown here is derived from an EMBL/GenBank/DDBJ whole genome shotgun (WGS) entry which is preliminary data.</text>
</comment>
<dbReference type="EMBL" id="JAHUTI010029636">
    <property type="protein sequence ID" value="MED6241207.1"/>
    <property type="molecule type" value="Genomic_DNA"/>
</dbReference>
<protein>
    <recommendedName>
        <fullName evidence="3">Secreted protein</fullName>
    </recommendedName>
</protein>
<gene>
    <name evidence="1" type="ORF">ATANTOWER_003119</name>
</gene>
<name>A0ABU7ASI0_9TELE</name>
<sequence length="106" mass="11772">MFRIVVLLEGEVLPLSHIFYCLLQVLFWDCPVFLPINSEQLPCTCWRKASPGMMLPPLCFTVVRVCSWGKCSVGFPAKKSFACRPKSSISASSGEGPFFHMNAVSP</sequence>
<evidence type="ECO:0000313" key="1">
    <source>
        <dbReference type="EMBL" id="MED6241207.1"/>
    </source>
</evidence>
<proteinExistence type="predicted"/>